<keyword evidence="3" id="KW-0677">Repeat</keyword>
<dbReference type="GO" id="GO:0000978">
    <property type="term" value="F:RNA polymerase II cis-regulatory region sequence-specific DNA binding"/>
    <property type="evidence" value="ECO:0000318"/>
    <property type="project" value="GO_Central"/>
</dbReference>
<dbReference type="InParanoid" id="T1FXC3"/>
<dbReference type="OrthoDB" id="5062908at2759"/>
<dbReference type="SMART" id="SM00355">
    <property type="entry name" value="ZnF_C2H2"/>
    <property type="match status" value="6"/>
</dbReference>
<comment type="subcellular location">
    <subcellularLocation>
        <location evidence="1">Nucleus</location>
    </subcellularLocation>
</comment>
<dbReference type="STRING" id="6412.T1FXC3"/>
<evidence type="ECO:0000256" key="4">
    <source>
        <dbReference type="ARBA" id="ARBA00022771"/>
    </source>
</evidence>
<dbReference type="PANTHER" id="PTHR24394:SF29">
    <property type="entry name" value="MYONEURIN"/>
    <property type="match status" value="1"/>
</dbReference>
<dbReference type="PROSITE" id="PS00028">
    <property type="entry name" value="ZINC_FINGER_C2H2_1"/>
    <property type="match status" value="6"/>
</dbReference>
<feature type="domain" description="C2H2-type" evidence="8">
    <location>
        <begin position="140"/>
        <end position="167"/>
    </location>
</feature>
<dbReference type="FunFam" id="3.30.160.60:FF:000362">
    <property type="entry name" value="Zinc finger protein 606"/>
    <property type="match status" value="1"/>
</dbReference>
<dbReference type="EMBL" id="KB095811">
    <property type="protein sequence ID" value="ESO12382.1"/>
    <property type="molecule type" value="Genomic_DNA"/>
</dbReference>
<evidence type="ECO:0000313" key="9">
    <source>
        <dbReference type="EMBL" id="ESO12382.1"/>
    </source>
</evidence>
<keyword evidence="5" id="KW-0862">Zinc</keyword>
<feature type="domain" description="C2H2-type" evidence="8">
    <location>
        <begin position="112"/>
        <end position="139"/>
    </location>
</feature>
<evidence type="ECO:0000256" key="3">
    <source>
        <dbReference type="ARBA" id="ARBA00022737"/>
    </source>
</evidence>
<reference evidence="11" key="1">
    <citation type="submission" date="2012-12" db="EMBL/GenBank/DDBJ databases">
        <authorList>
            <person name="Hellsten U."/>
            <person name="Grimwood J."/>
            <person name="Chapman J.A."/>
            <person name="Shapiro H."/>
            <person name="Aerts A."/>
            <person name="Otillar R.P."/>
            <person name="Terry A.Y."/>
            <person name="Boore J.L."/>
            <person name="Simakov O."/>
            <person name="Marletaz F."/>
            <person name="Cho S.-J."/>
            <person name="Edsinger-Gonzales E."/>
            <person name="Havlak P."/>
            <person name="Kuo D.-H."/>
            <person name="Larsson T."/>
            <person name="Lv J."/>
            <person name="Arendt D."/>
            <person name="Savage R."/>
            <person name="Osoegawa K."/>
            <person name="de Jong P."/>
            <person name="Lindberg D.R."/>
            <person name="Seaver E.C."/>
            <person name="Weisblat D.A."/>
            <person name="Putnam N.H."/>
            <person name="Grigoriev I.V."/>
            <person name="Rokhsar D.S."/>
        </authorList>
    </citation>
    <scope>NUCLEOTIDE SEQUENCE</scope>
</reference>
<dbReference type="GO" id="GO:0005634">
    <property type="term" value="C:nucleus"/>
    <property type="evidence" value="ECO:0007669"/>
    <property type="project" value="UniProtKB-SubCell"/>
</dbReference>
<evidence type="ECO:0000256" key="2">
    <source>
        <dbReference type="ARBA" id="ARBA00022723"/>
    </source>
</evidence>
<evidence type="ECO:0000313" key="11">
    <source>
        <dbReference type="Proteomes" id="UP000015101"/>
    </source>
</evidence>
<keyword evidence="4 7" id="KW-0863">Zinc-finger</keyword>
<keyword evidence="11" id="KW-1185">Reference proteome</keyword>
<evidence type="ECO:0000256" key="6">
    <source>
        <dbReference type="ARBA" id="ARBA00023242"/>
    </source>
</evidence>
<dbReference type="HOGENOM" id="CLU_991359_0_0_1"/>
<dbReference type="KEGG" id="hro:HELRODRAFT_63207"/>
<dbReference type="GO" id="GO:0008270">
    <property type="term" value="F:zinc ion binding"/>
    <property type="evidence" value="ECO:0007669"/>
    <property type="project" value="UniProtKB-KW"/>
</dbReference>
<dbReference type="GO" id="GO:0006357">
    <property type="term" value="P:regulation of transcription by RNA polymerase II"/>
    <property type="evidence" value="ECO:0000318"/>
    <property type="project" value="GO_Central"/>
</dbReference>
<accession>T1FXC3</accession>
<reference evidence="10" key="3">
    <citation type="submission" date="2015-06" db="UniProtKB">
        <authorList>
            <consortium name="EnsemblMetazoa"/>
        </authorList>
    </citation>
    <scope>IDENTIFICATION</scope>
</reference>
<protein>
    <recommendedName>
        <fullName evidence="8">C2H2-type domain-containing protein</fullName>
    </recommendedName>
</protein>
<dbReference type="FunFam" id="3.30.160.60:FF:000164">
    <property type="entry name" value="Fez family zinc finger protein 2"/>
    <property type="match status" value="1"/>
</dbReference>
<keyword evidence="6" id="KW-0539">Nucleus</keyword>
<dbReference type="SUPFAM" id="SSF57667">
    <property type="entry name" value="beta-beta-alpha zinc fingers"/>
    <property type="match status" value="3"/>
</dbReference>
<dbReference type="GeneID" id="20213471"/>
<evidence type="ECO:0000256" key="5">
    <source>
        <dbReference type="ARBA" id="ARBA00022833"/>
    </source>
</evidence>
<dbReference type="PANTHER" id="PTHR24394">
    <property type="entry name" value="ZINC FINGER PROTEIN"/>
    <property type="match status" value="1"/>
</dbReference>
<feature type="domain" description="C2H2-type" evidence="8">
    <location>
        <begin position="28"/>
        <end position="55"/>
    </location>
</feature>
<dbReference type="AlphaFoldDB" id="T1FXC3"/>
<evidence type="ECO:0000256" key="7">
    <source>
        <dbReference type="PROSITE-ProRule" id="PRU00042"/>
    </source>
</evidence>
<dbReference type="FunFam" id="3.30.160.60:FF:000251">
    <property type="entry name" value="FEZ family zinc finger 2"/>
    <property type="match status" value="1"/>
</dbReference>
<dbReference type="CTD" id="20213471"/>
<evidence type="ECO:0000259" key="8">
    <source>
        <dbReference type="PROSITE" id="PS50157"/>
    </source>
</evidence>
<organism evidence="10 11">
    <name type="scientific">Helobdella robusta</name>
    <name type="common">Californian leech</name>
    <dbReference type="NCBI Taxonomy" id="6412"/>
    <lineage>
        <taxon>Eukaryota</taxon>
        <taxon>Metazoa</taxon>
        <taxon>Spiralia</taxon>
        <taxon>Lophotrochozoa</taxon>
        <taxon>Annelida</taxon>
        <taxon>Clitellata</taxon>
        <taxon>Hirudinea</taxon>
        <taxon>Rhynchobdellida</taxon>
        <taxon>Glossiphoniidae</taxon>
        <taxon>Helobdella</taxon>
    </lineage>
</organism>
<dbReference type="eggNOG" id="KOG1721">
    <property type="taxonomic scope" value="Eukaryota"/>
</dbReference>
<gene>
    <name evidence="10" type="primary">20213471</name>
    <name evidence="9" type="ORF">HELRODRAFT_63207</name>
</gene>
<evidence type="ECO:0000256" key="1">
    <source>
        <dbReference type="ARBA" id="ARBA00004123"/>
    </source>
</evidence>
<dbReference type="Gene3D" id="3.30.160.60">
    <property type="entry name" value="Classic Zinc Finger"/>
    <property type="match status" value="6"/>
</dbReference>
<dbReference type="FunFam" id="3.30.160.60:FF:000227">
    <property type="entry name" value="fez family zinc finger protein 1"/>
    <property type="match status" value="1"/>
</dbReference>
<dbReference type="InterPro" id="IPR036236">
    <property type="entry name" value="Znf_C2H2_sf"/>
</dbReference>
<dbReference type="OMA" id="CARCAYS"/>
<reference evidence="9 11" key="2">
    <citation type="journal article" date="2013" name="Nature">
        <title>Insights into bilaterian evolution from three spiralian genomes.</title>
        <authorList>
            <person name="Simakov O."/>
            <person name="Marletaz F."/>
            <person name="Cho S.J."/>
            <person name="Edsinger-Gonzales E."/>
            <person name="Havlak P."/>
            <person name="Hellsten U."/>
            <person name="Kuo D.H."/>
            <person name="Larsson T."/>
            <person name="Lv J."/>
            <person name="Arendt D."/>
            <person name="Savage R."/>
            <person name="Osoegawa K."/>
            <person name="de Jong P."/>
            <person name="Grimwood J."/>
            <person name="Chapman J.A."/>
            <person name="Shapiro H."/>
            <person name="Aerts A."/>
            <person name="Otillar R.P."/>
            <person name="Terry A.Y."/>
            <person name="Boore J.L."/>
            <person name="Grigoriev I.V."/>
            <person name="Lindberg D.R."/>
            <person name="Seaver E.C."/>
            <person name="Weisblat D.A."/>
            <person name="Putnam N.H."/>
            <person name="Rokhsar D.S."/>
        </authorList>
    </citation>
    <scope>NUCLEOTIDE SEQUENCE</scope>
</reference>
<dbReference type="RefSeq" id="XP_009009102.1">
    <property type="nucleotide sequence ID" value="XM_009010854.1"/>
</dbReference>
<dbReference type="GO" id="GO:0003700">
    <property type="term" value="F:DNA-binding transcription factor activity"/>
    <property type="evidence" value="ECO:0000318"/>
    <property type="project" value="GO_Central"/>
</dbReference>
<dbReference type="EnsemblMetazoa" id="HelroT63207">
    <property type="protein sequence ID" value="HelroP63207"/>
    <property type="gene ID" value="HelroG63207"/>
</dbReference>
<feature type="domain" description="C2H2-type" evidence="8">
    <location>
        <begin position="56"/>
        <end position="83"/>
    </location>
</feature>
<dbReference type="PROSITE" id="PS50157">
    <property type="entry name" value="ZINC_FINGER_C2H2_2"/>
    <property type="match status" value="6"/>
</dbReference>
<dbReference type="EMBL" id="AMQM01000154">
    <property type="status" value="NOT_ANNOTATED_CDS"/>
    <property type="molecule type" value="Genomic_DNA"/>
</dbReference>
<sequence>MNSKINQFSKNVKIENHILKNNSVPKIFKCPECGKTFNAHYNLNRHMPVHTGARPFICKVCDKGFRQASTLCRHKIIHTSDKPHKCKTCGKAFNRSSTLNTHMLIHRGYKPFICDYCGKGFHQKGNYKNHRLTHSKEKQFKCEICHKAFHQIYNLTFHMHTHQKNKPFTCKICGKGFCRNFDLKKHSRKLHQDETHAEAFKSFYNIYDEQCYEMNQKLKSRSYNMFNNLYLPSRTSLRNCENYTNTHKVCGTLKPSSSSINLQPITFNHFESSSDYPYVVS</sequence>
<dbReference type="InterPro" id="IPR013087">
    <property type="entry name" value="Znf_C2H2_type"/>
</dbReference>
<feature type="domain" description="C2H2-type" evidence="8">
    <location>
        <begin position="168"/>
        <end position="196"/>
    </location>
</feature>
<dbReference type="FunFam" id="3.30.160.60:FF:000194">
    <property type="entry name" value="Fez family zinc finger protein 2"/>
    <property type="match status" value="1"/>
</dbReference>
<dbReference type="Pfam" id="PF00096">
    <property type="entry name" value="zf-C2H2"/>
    <property type="match status" value="5"/>
</dbReference>
<dbReference type="FunFam" id="3.30.160.60:FF:000100">
    <property type="entry name" value="Zinc finger 45-like"/>
    <property type="match status" value="1"/>
</dbReference>
<feature type="domain" description="C2H2-type" evidence="8">
    <location>
        <begin position="84"/>
        <end position="111"/>
    </location>
</feature>
<proteinExistence type="predicted"/>
<keyword evidence="2" id="KW-0479">Metal-binding</keyword>
<dbReference type="Proteomes" id="UP000015101">
    <property type="component" value="Unassembled WGS sequence"/>
</dbReference>
<name>T1FXC3_HELRO</name>
<dbReference type="Pfam" id="PF13912">
    <property type="entry name" value="zf-C2H2_6"/>
    <property type="match status" value="1"/>
</dbReference>
<evidence type="ECO:0000313" key="10">
    <source>
        <dbReference type="EnsemblMetazoa" id="HelroP63207"/>
    </source>
</evidence>